<evidence type="ECO:0000256" key="2">
    <source>
        <dbReference type="ARBA" id="ARBA00022448"/>
    </source>
</evidence>
<keyword evidence="3 7" id="KW-0812">Transmembrane</keyword>
<dbReference type="FunFam" id="1.20.1740.10:FF:000001">
    <property type="entry name" value="Amino acid permease"/>
    <property type="match status" value="1"/>
</dbReference>
<evidence type="ECO:0000256" key="1">
    <source>
        <dbReference type="ARBA" id="ARBA00004141"/>
    </source>
</evidence>
<keyword evidence="10" id="KW-1185">Reference proteome</keyword>
<reference evidence="9" key="1">
    <citation type="submission" date="2023-06" db="EMBL/GenBank/DDBJ databases">
        <authorList>
            <person name="Noh H."/>
        </authorList>
    </citation>
    <scope>NUCLEOTIDE SEQUENCE</scope>
    <source>
        <strain evidence="9">DUCC20226</strain>
    </source>
</reference>
<dbReference type="GO" id="GO:0015171">
    <property type="term" value="F:amino acid transmembrane transporter activity"/>
    <property type="evidence" value="ECO:0007669"/>
    <property type="project" value="TreeGrafter"/>
</dbReference>
<evidence type="ECO:0000313" key="9">
    <source>
        <dbReference type="EMBL" id="KAK2606494.1"/>
    </source>
</evidence>
<evidence type="ECO:0000256" key="3">
    <source>
        <dbReference type="ARBA" id="ARBA00022692"/>
    </source>
</evidence>
<feature type="region of interest" description="Disordered" evidence="6">
    <location>
        <begin position="1"/>
        <end position="22"/>
    </location>
</feature>
<feature type="transmembrane region" description="Helical" evidence="7">
    <location>
        <begin position="82"/>
        <end position="108"/>
    </location>
</feature>
<feature type="transmembrane region" description="Helical" evidence="7">
    <location>
        <begin position="456"/>
        <end position="478"/>
    </location>
</feature>
<feature type="transmembrane region" description="Helical" evidence="7">
    <location>
        <begin position="484"/>
        <end position="503"/>
    </location>
</feature>
<protein>
    <recommendedName>
        <fullName evidence="8">Amino acid permease/ SLC12A domain-containing protein</fullName>
    </recommendedName>
</protein>
<feature type="transmembrane region" description="Helical" evidence="7">
    <location>
        <begin position="384"/>
        <end position="401"/>
    </location>
</feature>
<feature type="domain" description="Amino acid permease/ SLC12A" evidence="8">
    <location>
        <begin position="53"/>
        <end position="514"/>
    </location>
</feature>
<evidence type="ECO:0000259" key="8">
    <source>
        <dbReference type="Pfam" id="PF00324"/>
    </source>
</evidence>
<comment type="caution">
    <text evidence="9">The sequence shown here is derived from an EMBL/GenBank/DDBJ whole genome shotgun (WGS) entry which is preliminary data.</text>
</comment>
<keyword evidence="5 7" id="KW-0472">Membrane</keyword>
<feature type="transmembrane region" description="Helical" evidence="7">
    <location>
        <begin position="129"/>
        <end position="157"/>
    </location>
</feature>
<dbReference type="EMBL" id="JAUJFL010000003">
    <property type="protein sequence ID" value="KAK2606494.1"/>
    <property type="molecule type" value="Genomic_DNA"/>
</dbReference>
<dbReference type="Gene3D" id="1.20.1740.10">
    <property type="entry name" value="Amino acid/polyamine transporter I"/>
    <property type="match status" value="1"/>
</dbReference>
<dbReference type="PIRSF" id="PIRSF006060">
    <property type="entry name" value="AA_transporter"/>
    <property type="match status" value="1"/>
</dbReference>
<organism evidence="9 10">
    <name type="scientific">Phomopsis amygdali</name>
    <name type="common">Fusicoccum amygdali</name>
    <dbReference type="NCBI Taxonomy" id="1214568"/>
    <lineage>
        <taxon>Eukaryota</taxon>
        <taxon>Fungi</taxon>
        <taxon>Dikarya</taxon>
        <taxon>Ascomycota</taxon>
        <taxon>Pezizomycotina</taxon>
        <taxon>Sordariomycetes</taxon>
        <taxon>Sordariomycetidae</taxon>
        <taxon>Diaporthales</taxon>
        <taxon>Diaporthaceae</taxon>
        <taxon>Diaporthe</taxon>
    </lineage>
</organism>
<dbReference type="GO" id="GO:0016020">
    <property type="term" value="C:membrane"/>
    <property type="evidence" value="ECO:0007669"/>
    <property type="project" value="UniProtKB-SubCell"/>
</dbReference>
<dbReference type="InterPro" id="IPR004841">
    <property type="entry name" value="AA-permease/SLC12A_dom"/>
</dbReference>
<sequence>MAAFNSNMALDEEKSADNKAQEPDLTKVETCGVGQQFIVHEHAGTRRKIKSRHAQMIAIGGTIGTGLFVGSGQALAIGGPAFLFICYCLTSLLVYGVVTAVVEVATYLPLSGASMAYYCNRYVSSSLGFALGWLYFYSFGILVAYEITAASIVINFWPSTIHIAVWITIMLFVIIALNLCPVGVFAETEFWFAGVKVIMIIGLLILAFILMVGGGPDHHRLGFQYWNDPGAVKAYIVEGTGGQFTAFLYVWVFSGFSFYFGPELIVYTSGEMINPRKNLPTAARRFFYRLVVFYALGALAIGAICNSEDPTLTSGTGDANASPWVIAIRNAGITALPSIINGGILISAWSAGNSYLYMSSRSLYSLAVSGNAPKIFTRCLQNGLPIYAVLASSLFAFLAYLNCSSQAGEVFNWFISLTNTAGFTSWAVCCVIFLRFRKGCLTQGITVPYRSRFQPYASYICLPIFIVLLLCNGFTVFYPGQFTASGFLTTYLGIPIFLILWFGHKMIAARNEPWIYDAHSIDLRSGVAEVEGDSAEWTRMEEMKLDQDNTTDGKRWVRKLSVLWG</sequence>
<keyword evidence="2" id="KW-0813">Transport</keyword>
<proteinExistence type="predicted"/>
<gene>
    <name evidence="9" type="ORF">N8I77_005237</name>
</gene>
<dbReference type="PANTHER" id="PTHR43341:SF38">
    <property type="entry name" value="PROLINE TRANSPORTER (EUROFUNG)"/>
    <property type="match status" value="1"/>
</dbReference>
<dbReference type="Pfam" id="PF00324">
    <property type="entry name" value="AA_permease"/>
    <property type="match status" value="1"/>
</dbReference>
<evidence type="ECO:0000313" key="10">
    <source>
        <dbReference type="Proteomes" id="UP001265746"/>
    </source>
</evidence>
<dbReference type="InterPro" id="IPR050524">
    <property type="entry name" value="APC_YAT"/>
</dbReference>
<name>A0AAD9SDM6_PHOAM</name>
<feature type="transmembrane region" description="Helical" evidence="7">
    <location>
        <begin position="163"/>
        <end position="186"/>
    </location>
</feature>
<dbReference type="Proteomes" id="UP001265746">
    <property type="component" value="Unassembled WGS sequence"/>
</dbReference>
<feature type="transmembrane region" description="Helical" evidence="7">
    <location>
        <begin position="413"/>
        <end position="436"/>
    </location>
</feature>
<feature type="transmembrane region" description="Helical" evidence="7">
    <location>
        <begin position="193"/>
        <end position="213"/>
    </location>
</feature>
<accession>A0AAD9SDM6</accession>
<feature type="transmembrane region" description="Helical" evidence="7">
    <location>
        <begin position="324"/>
        <end position="351"/>
    </location>
</feature>
<keyword evidence="4 7" id="KW-1133">Transmembrane helix</keyword>
<evidence type="ECO:0000256" key="5">
    <source>
        <dbReference type="ARBA" id="ARBA00023136"/>
    </source>
</evidence>
<feature type="transmembrane region" description="Helical" evidence="7">
    <location>
        <begin position="56"/>
        <end position="76"/>
    </location>
</feature>
<evidence type="ECO:0000256" key="7">
    <source>
        <dbReference type="SAM" id="Phobius"/>
    </source>
</evidence>
<feature type="transmembrane region" description="Helical" evidence="7">
    <location>
        <begin position="286"/>
        <end position="304"/>
    </location>
</feature>
<feature type="compositionally biased region" description="Basic and acidic residues" evidence="6">
    <location>
        <begin position="11"/>
        <end position="22"/>
    </location>
</feature>
<dbReference type="PANTHER" id="PTHR43341">
    <property type="entry name" value="AMINO ACID PERMEASE"/>
    <property type="match status" value="1"/>
</dbReference>
<evidence type="ECO:0000256" key="6">
    <source>
        <dbReference type="SAM" id="MobiDB-lite"/>
    </source>
</evidence>
<feature type="transmembrane region" description="Helical" evidence="7">
    <location>
        <begin position="246"/>
        <end position="266"/>
    </location>
</feature>
<evidence type="ECO:0000256" key="4">
    <source>
        <dbReference type="ARBA" id="ARBA00022989"/>
    </source>
</evidence>
<dbReference type="AlphaFoldDB" id="A0AAD9SDM6"/>
<comment type="subcellular location">
    <subcellularLocation>
        <location evidence="1">Membrane</location>
        <topology evidence="1">Multi-pass membrane protein</topology>
    </subcellularLocation>
</comment>